<dbReference type="STRING" id="574566.I0YLG2"/>
<name>I0YLG2_COCSC</name>
<keyword evidence="5" id="KW-0256">Endoplasmic reticulum</keyword>
<accession>I0YLG2</accession>
<feature type="transmembrane region" description="Helical" evidence="8">
    <location>
        <begin position="99"/>
        <end position="120"/>
    </location>
</feature>
<keyword evidence="7 8" id="KW-0472">Membrane</keyword>
<evidence type="ECO:0000256" key="7">
    <source>
        <dbReference type="ARBA" id="ARBA00023136"/>
    </source>
</evidence>
<dbReference type="GeneID" id="17037161"/>
<dbReference type="Proteomes" id="UP000007264">
    <property type="component" value="Unassembled WGS sequence"/>
</dbReference>
<evidence type="ECO:0000256" key="6">
    <source>
        <dbReference type="ARBA" id="ARBA00022989"/>
    </source>
</evidence>
<feature type="transmembrane region" description="Helical" evidence="8">
    <location>
        <begin position="306"/>
        <end position="325"/>
    </location>
</feature>
<dbReference type="SMART" id="SM00730">
    <property type="entry name" value="PSN"/>
    <property type="match status" value="1"/>
</dbReference>
<evidence type="ECO:0000256" key="3">
    <source>
        <dbReference type="ARBA" id="ARBA00022692"/>
    </source>
</evidence>
<evidence type="ECO:0000256" key="2">
    <source>
        <dbReference type="ARBA" id="ARBA00006859"/>
    </source>
</evidence>
<dbReference type="Pfam" id="PF04258">
    <property type="entry name" value="Peptidase_A22B"/>
    <property type="match status" value="1"/>
</dbReference>
<gene>
    <name evidence="9" type="ORF">COCSUDRAFT_38415</name>
</gene>
<dbReference type="RefSeq" id="XP_005643775.1">
    <property type="nucleotide sequence ID" value="XM_005643718.1"/>
</dbReference>
<feature type="transmembrane region" description="Helical" evidence="8">
    <location>
        <begin position="278"/>
        <end position="300"/>
    </location>
</feature>
<evidence type="ECO:0000256" key="4">
    <source>
        <dbReference type="ARBA" id="ARBA00022801"/>
    </source>
</evidence>
<evidence type="ECO:0000313" key="9">
    <source>
        <dbReference type="EMBL" id="EIE19231.1"/>
    </source>
</evidence>
<dbReference type="KEGG" id="csl:COCSUDRAFT_38415"/>
<dbReference type="GO" id="GO:0098553">
    <property type="term" value="C:lumenal side of endoplasmic reticulum membrane"/>
    <property type="evidence" value="ECO:0007669"/>
    <property type="project" value="TreeGrafter"/>
</dbReference>
<reference evidence="9 10" key="1">
    <citation type="journal article" date="2012" name="Genome Biol.">
        <title>The genome of the polar eukaryotic microalga coccomyxa subellipsoidea reveals traits of cold adaptation.</title>
        <authorList>
            <person name="Blanc G."/>
            <person name="Agarkova I."/>
            <person name="Grimwood J."/>
            <person name="Kuo A."/>
            <person name="Brueggeman A."/>
            <person name="Dunigan D."/>
            <person name="Gurnon J."/>
            <person name="Ladunga I."/>
            <person name="Lindquist E."/>
            <person name="Lucas S."/>
            <person name="Pangilinan J."/>
            <person name="Proschold T."/>
            <person name="Salamov A."/>
            <person name="Schmutz J."/>
            <person name="Weeks D."/>
            <person name="Yamada T."/>
            <person name="Claverie J.M."/>
            <person name="Grigoriev I."/>
            <person name="Van Etten J."/>
            <person name="Lomsadze A."/>
            <person name="Borodovsky M."/>
        </authorList>
    </citation>
    <scope>NUCLEOTIDE SEQUENCE [LARGE SCALE GENOMIC DNA]</scope>
    <source>
        <strain evidence="9 10">C-169</strain>
    </source>
</reference>
<comment type="caution">
    <text evidence="9">The sequence shown here is derived from an EMBL/GenBank/DDBJ whole genome shotgun (WGS) entry which is preliminary data.</text>
</comment>
<dbReference type="GO" id="GO:0098554">
    <property type="term" value="C:cytoplasmic side of endoplasmic reticulum membrane"/>
    <property type="evidence" value="ECO:0007669"/>
    <property type="project" value="TreeGrafter"/>
</dbReference>
<dbReference type="OrthoDB" id="29661at2759"/>
<dbReference type="MEROPS" id="A22.A15"/>
<dbReference type="GO" id="GO:0033619">
    <property type="term" value="P:membrane protein proteolysis"/>
    <property type="evidence" value="ECO:0007669"/>
    <property type="project" value="TreeGrafter"/>
</dbReference>
<feature type="transmembrane region" description="Helical" evidence="8">
    <location>
        <begin position="243"/>
        <end position="266"/>
    </location>
</feature>
<keyword evidence="6 8" id="KW-1133">Transmembrane helix</keyword>
<evidence type="ECO:0000256" key="1">
    <source>
        <dbReference type="ARBA" id="ARBA00004477"/>
    </source>
</evidence>
<dbReference type="eggNOG" id="KOG2443">
    <property type="taxonomic scope" value="Eukaryota"/>
</dbReference>
<comment type="similarity">
    <text evidence="2">Belongs to the peptidase A22B family.</text>
</comment>
<evidence type="ECO:0000313" key="10">
    <source>
        <dbReference type="Proteomes" id="UP000007264"/>
    </source>
</evidence>
<dbReference type="GO" id="GO:0006465">
    <property type="term" value="P:signal peptide processing"/>
    <property type="evidence" value="ECO:0007669"/>
    <property type="project" value="TreeGrafter"/>
</dbReference>
<dbReference type="InterPro" id="IPR006639">
    <property type="entry name" value="Preselin/SPP"/>
</dbReference>
<feature type="transmembrane region" description="Helical" evidence="8">
    <location>
        <begin position="199"/>
        <end position="223"/>
    </location>
</feature>
<keyword evidence="3 8" id="KW-0812">Transmembrane</keyword>
<evidence type="ECO:0000256" key="5">
    <source>
        <dbReference type="ARBA" id="ARBA00022824"/>
    </source>
</evidence>
<dbReference type="PANTHER" id="PTHR12174:SF23">
    <property type="entry name" value="MINOR HISTOCOMPATIBILITY ANTIGEN H13"/>
    <property type="match status" value="1"/>
</dbReference>
<dbReference type="InterPro" id="IPR007369">
    <property type="entry name" value="Peptidase_A22B_SPP"/>
</dbReference>
<proteinExistence type="inferred from homology"/>
<protein>
    <submittedName>
        <fullName evidence="9">Eukaryotic-type signal peptide peptidase</fullName>
    </submittedName>
</protein>
<feature type="transmembrane region" description="Helical" evidence="8">
    <location>
        <begin position="20"/>
        <end position="39"/>
    </location>
</feature>
<keyword evidence="10" id="KW-1185">Reference proteome</keyword>
<comment type="subcellular location">
    <subcellularLocation>
        <location evidence="1">Endoplasmic reticulum membrane</location>
        <topology evidence="1">Multi-pass membrane protein</topology>
    </subcellularLocation>
</comment>
<dbReference type="PANTHER" id="PTHR12174">
    <property type="entry name" value="SIGNAL PEPTIDE PEPTIDASE"/>
    <property type="match status" value="1"/>
</dbReference>
<organism evidence="9 10">
    <name type="scientific">Coccomyxa subellipsoidea (strain C-169)</name>
    <name type="common">Green microalga</name>
    <dbReference type="NCBI Taxonomy" id="574566"/>
    <lineage>
        <taxon>Eukaryota</taxon>
        <taxon>Viridiplantae</taxon>
        <taxon>Chlorophyta</taxon>
        <taxon>core chlorophytes</taxon>
        <taxon>Trebouxiophyceae</taxon>
        <taxon>Trebouxiophyceae incertae sedis</taxon>
        <taxon>Coccomyxaceae</taxon>
        <taxon>Coccomyxa</taxon>
        <taxon>Coccomyxa subellipsoidea</taxon>
    </lineage>
</organism>
<feature type="transmembrane region" description="Helical" evidence="8">
    <location>
        <begin position="69"/>
        <end position="87"/>
    </location>
</feature>
<evidence type="ECO:0000256" key="8">
    <source>
        <dbReference type="SAM" id="Phobius"/>
    </source>
</evidence>
<dbReference type="EMBL" id="AGSI01000020">
    <property type="protein sequence ID" value="EIE19231.1"/>
    <property type="molecule type" value="Genomic_DNA"/>
</dbReference>
<keyword evidence="4" id="KW-0378">Hydrolase</keyword>
<sequence>MSSTESVKEAPPGPRTAHGVGAAALIAQLALFTITFLPLIVPVPANLNIVATASLCVLVGSLRSDALKFPLIGSAVLVGLFCLFKFLPKDLVNAVLTAYFVLLGTFAITAATLPLVEAILPRKLRTKSCELKKFSIPYFCKDPIDLSATLPELIGGLLSLAFCCWYYAKKHWLANNVLGICFSVEGIEHLSLGSIQTGAILLSGLFFYDIFWVFCTPVMVTVAKSFDAPIKLLFPRVLDLAEAKAPFSMLGLGDIVIPGIFVAIVLRYDAKQNFRSKFFYSGFAGYVGGLATTIIVMNVFEAAQPALLYIVPAVLGAVSLHALFVGEFKQASSDRWLAQHIHKAGTVFVALVPATTFNTGSAT</sequence>
<dbReference type="AlphaFoldDB" id="I0YLG2"/>
<dbReference type="GO" id="GO:0042500">
    <property type="term" value="F:aspartic endopeptidase activity, intramembrane cleaving"/>
    <property type="evidence" value="ECO:0007669"/>
    <property type="project" value="InterPro"/>
</dbReference>